<sequence length="162" mass="17545">MDVTETDLPGVGKKHEVDIGGGQQLVVVTHNTGTRELYLKEDDDADSEKLLELSDRLARMVGTILEGAYFQPVESSHVETMLSEGTLLEWYAVENDSPLVGKTLAGANVGQRTGVTVVAMQRDGNVIAGPSPDMQIEASDTLVVIGERENCEQFERLLTGDL</sequence>
<dbReference type="EMBL" id="WOWB01000001">
    <property type="protein sequence ID" value="NLV07780.1"/>
    <property type="molecule type" value="Genomic_DNA"/>
</dbReference>
<dbReference type="PATRIC" id="fig|1705562.3.peg.1528"/>
<evidence type="ECO:0000313" key="4">
    <source>
        <dbReference type="Proteomes" id="UP000037729"/>
    </source>
</evidence>
<evidence type="ECO:0000313" key="2">
    <source>
        <dbReference type="EMBL" id="KOX94816.1"/>
    </source>
</evidence>
<dbReference type="InterPro" id="IPR050144">
    <property type="entry name" value="AAE_transporter"/>
</dbReference>
<proteinExistence type="predicted"/>
<dbReference type="GO" id="GO:0008324">
    <property type="term" value="F:monoatomic cation transmembrane transporter activity"/>
    <property type="evidence" value="ECO:0007669"/>
    <property type="project" value="InterPro"/>
</dbReference>
<dbReference type="PANTHER" id="PTHR30445:SF8">
    <property type="entry name" value="K(+)_H(+) ANTIPORTER SUBUNIT KHTT"/>
    <property type="match status" value="1"/>
</dbReference>
<dbReference type="Proteomes" id="UP000037729">
    <property type="component" value="Unassembled WGS sequence"/>
</dbReference>
<dbReference type="Proteomes" id="UP000610611">
    <property type="component" value="Unassembled WGS sequence"/>
</dbReference>
<dbReference type="PROSITE" id="PS51202">
    <property type="entry name" value="RCK_C"/>
    <property type="match status" value="1"/>
</dbReference>
<dbReference type="STRING" id="1705562.AMS69_02855"/>
<evidence type="ECO:0000313" key="3">
    <source>
        <dbReference type="EMBL" id="NLV07780.1"/>
    </source>
</evidence>
<dbReference type="Gene3D" id="3.30.70.1450">
    <property type="entry name" value="Regulator of K+ conductance, C-terminal domain"/>
    <property type="match status" value="1"/>
</dbReference>
<dbReference type="InterPro" id="IPR058776">
    <property type="entry name" value="KhtT-like_N"/>
</dbReference>
<dbReference type="GO" id="GO:0006813">
    <property type="term" value="P:potassium ion transport"/>
    <property type="evidence" value="ECO:0007669"/>
    <property type="project" value="InterPro"/>
</dbReference>
<dbReference type="PANTHER" id="PTHR30445">
    <property type="entry name" value="K(+)_H(+) ANTIPORTER SUBUNIT KHTT"/>
    <property type="match status" value="1"/>
</dbReference>
<organism evidence="2 4">
    <name type="scientific">Haloarcula rubripromontorii</name>
    <dbReference type="NCBI Taxonomy" id="1705562"/>
    <lineage>
        <taxon>Archaea</taxon>
        <taxon>Methanobacteriati</taxon>
        <taxon>Methanobacteriota</taxon>
        <taxon>Stenosarchaea group</taxon>
        <taxon>Halobacteria</taxon>
        <taxon>Halobacteriales</taxon>
        <taxon>Haloarculaceae</taxon>
        <taxon>Haloarcula</taxon>
    </lineage>
</organism>
<dbReference type="PIRSF" id="PIRSF005028">
    <property type="entry name" value="KhtT"/>
    <property type="match status" value="1"/>
</dbReference>
<dbReference type="InterPro" id="IPR036721">
    <property type="entry name" value="RCK_C_sf"/>
</dbReference>
<protein>
    <submittedName>
        <fullName evidence="2">Potassium transporter TrkA</fullName>
    </submittedName>
</protein>
<accession>A0A0N0BQ25</accession>
<keyword evidence="4" id="KW-1185">Reference proteome</keyword>
<dbReference type="RefSeq" id="WP_053966582.1">
    <property type="nucleotide sequence ID" value="NZ_JAWJXX010000019.1"/>
</dbReference>
<comment type="caution">
    <text evidence="2">The sequence shown here is derived from an EMBL/GenBank/DDBJ whole genome shotgun (WGS) entry which is preliminary data.</text>
</comment>
<dbReference type="InterPro" id="IPR006037">
    <property type="entry name" value="RCK_C"/>
</dbReference>
<dbReference type="InterPro" id="IPR026278">
    <property type="entry name" value="KhtT"/>
</dbReference>
<dbReference type="Pfam" id="PF02080">
    <property type="entry name" value="TrkA_C"/>
    <property type="match status" value="1"/>
</dbReference>
<reference evidence="3" key="2">
    <citation type="submission" date="2019-12" db="EMBL/GenBank/DDBJ databases">
        <title>The whole-genome sequencing of Haloarcula japonica strain pws8.</title>
        <authorList>
            <person name="Verma D.K."/>
            <person name="Gopal K."/>
            <person name="Prasad E.S."/>
        </authorList>
    </citation>
    <scope>NUCLEOTIDE SEQUENCE</scope>
    <source>
        <strain evidence="3">Pws8</strain>
    </source>
</reference>
<feature type="domain" description="RCK C-terminal" evidence="1">
    <location>
        <begin position="76"/>
        <end position="160"/>
    </location>
</feature>
<dbReference type="Pfam" id="PF25991">
    <property type="entry name" value="KhtT_N"/>
    <property type="match status" value="1"/>
</dbReference>
<dbReference type="EMBL" id="LIUF01000001">
    <property type="protein sequence ID" value="KOX94816.1"/>
    <property type="molecule type" value="Genomic_DNA"/>
</dbReference>
<dbReference type="AlphaFoldDB" id="A0A0N0BQ25"/>
<dbReference type="OrthoDB" id="338309at2157"/>
<evidence type="ECO:0000259" key="1">
    <source>
        <dbReference type="PROSITE" id="PS51202"/>
    </source>
</evidence>
<dbReference type="SUPFAM" id="SSF116726">
    <property type="entry name" value="TrkA C-terminal domain-like"/>
    <property type="match status" value="1"/>
</dbReference>
<gene>
    <name evidence="2" type="ORF">AMS69_02855</name>
    <name evidence="3" type="ORF">GOC83_16715</name>
</gene>
<reference evidence="2 4" key="1">
    <citation type="submission" date="2015-08" db="EMBL/GenBank/DDBJ databases">
        <title>Genomes of Isolates from Cabo Rojo, PR.</title>
        <authorList>
            <person name="Sanchez-Nieves R.L."/>
            <person name="Montalvo-Rodriguez R."/>
        </authorList>
    </citation>
    <scope>NUCLEOTIDE SEQUENCE [LARGE SCALE GENOMIC DNA]</scope>
    <source>
        <strain evidence="2 4">SL3</strain>
    </source>
</reference>
<name>A0A0N0BQ25_9EURY</name>